<evidence type="ECO:0000313" key="2">
    <source>
        <dbReference type="Proteomes" id="UP000824540"/>
    </source>
</evidence>
<dbReference type="AlphaFoldDB" id="A0A8T2N017"/>
<name>A0A8T2N017_9TELE</name>
<dbReference type="Proteomes" id="UP000824540">
    <property type="component" value="Unassembled WGS sequence"/>
</dbReference>
<evidence type="ECO:0000313" key="1">
    <source>
        <dbReference type="EMBL" id="KAG9333383.1"/>
    </source>
</evidence>
<dbReference type="EMBL" id="JAFBMS010000203">
    <property type="protein sequence ID" value="KAG9333383.1"/>
    <property type="molecule type" value="Genomic_DNA"/>
</dbReference>
<keyword evidence="2" id="KW-1185">Reference proteome</keyword>
<protein>
    <submittedName>
        <fullName evidence="1">Uncharacterized protein</fullName>
    </submittedName>
</protein>
<comment type="caution">
    <text evidence="1">The sequence shown here is derived from an EMBL/GenBank/DDBJ whole genome shotgun (WGS) entry which is preliminary data.</text>
</comment>
<sequence>MLTDTVLREGGGKGGGRGARICWEEFRRHPSAAEFLCELTVRHLARCFTSDMDAPRGRMPYRECRRTERFKWKKPPFPPRWSSVCINCVPSHVTGPLLLPLPARACSPGERKARCPS</sequence>
<organism evidence="1 2">
    <name type="scientific">Albula glossodonta</name>
    <name type="common">roundjaw bonefish</name>
    <dbReference type="NCBI Taxonomy" id="121402"/>
    <lineage>
        <taxon>Eukaryota</taxon>
        <taxon>Metazoa</taxon>
        <taxon>Chordata</taxon>
        <taxon>Craniata</taxon>
        <taxon>Vertebrata</taxon>
        <taxon>Euteleostomi</taxon>
        <taxon>Actinopterygii</taxon>
        <taxon>Neopterygii</taxon>
        <taxon>Teleostei</taxon>
        <taxon>Albuliformes</taxon>
        <taxon>Albulidae</taxon>
        <taxon>Albula</taxon>
    </lineage>
</organism>
<gene>
    <name evidence="1" type="ORF">JZ751_012743</name>
</gene>
<accession>A0A8T2N017</accession>
<proteinExistence type="predicted"/>
<reference evidence="1" key="1">
    <citation type="thesis" date="2021" institute="BYU ScholarsArchive" country="Provo, UT, USA">
        <title>Applications of and Algorithms for Genome Assembly and Genomic Analyses with an Emphasis on Marine Teleosts.</title>
        <authorList>
            <person name="Pickett B.D."/>
        </authorList>
    </citation>
    <scope>NUCLEOTIDE SEQUENCE</scope>
    <source>
        <strain evidence="1">HI-2016</strain>
    </source>
</reference>